<dbReference type="Gene3D" id="3.20.20.70">
    <property type="entry name" value="Aldolase class I"/>
    <property type="match status" value="1"/>
</dbReference>
<dbReference type="GO" id="GO:0009094">
    <property type="term" value="P:L-phenylalanine biosynthetic process"/>
    <property type="evidence" value="ECO:0007669"/>
    <property type="project" value="UniProtKB-UniPathway"/>
</dbReference>
<comment type="caution">
    <text evidence="4">The sequence shown here is derived from an EMBL/GenBank/DDBJ whole genome shotgun (WGS) entry which is preliminary data.</text>
</comment>
<dbReference type="InterPro" id="IPR006218">
    <property type="entry name" value="DAHP1/KDSA"/>
</dbReference>
<sequence>MIIVLQKNIGDTQREAIRSFLVKKGYTVKEIIGQEETVFGAVGQSTVDIREVEMLEGVASVVPISKPYKLASRELKKEDTIVSVGKVKIGGNRIAIFAGPCAVESREQIMSIAESVREAGAVILRGGAFKPRTSPYAFQGLGEEGLQYLKEAGEKFGMPIISEVVNPSDVPMMAKYLDMFQIGARNMQNFELLKVVGKTGMPVLLKRGLCATIEEWLMAAEYLMSSGTDQVVLCERGIRTYERATRNTLDISAIPMVQKMTHLPVIGDPSHATGVRDMVSPMSLALVASGASGLIVEVHNHPEKAFSDGPQSLYPSQFEKLMRDIQALSSVVGKSLERIPRLSAITIPNAKEQLLEKDQLVVAFQGERGAYSELAIQRAFDESTKVLPCNDFADVFEAVMEGKASYGMIPMENTLGGTLYENLDLLDRHPSIEVVGEQQIRIIHNLIALHGAKKETIKEIYSHPQGLAQCADYLAKEMAHAKAIPFFDTAGAVAYVKECGDIHKAAIAGLPAAKVHGLEVLDEAIESNSSNYTRFYIICREERSSVFRSASQVNRASLRFTVPDRPGSLFQALLVLTKHGLNMKKLESRPIPGKPWEYSFFVETELGEAGAFNVALEELGGICHSIRVLGTYSSTL</sequence>
<dbReference type="InterPro" id="IPR006268">
    <property type="entry name" value="DAHP_syn_2"/>
</dbReference>
<feature type="domain" description="Prephenate dehydratase" evidence="2">
    <location>
        <begin position="361"/>
        <end position="540"/>
    </location>
</feature>
<name>A0A372ML14_9SPIR</name>
<dbReference type="EMBL" id="QUWK01000001">
    <property type="protein sequence ID" value="RFU96113.1"/>
    <property type="molecule type" value="Genomic_DNA"/>
</dbReference>
<dbReference type="Gene3D" id="3.40.190.10">
    <property type="entry name" value="Periplasmic binding protein-like II"/>
    <property type="match status" value="2"/>
</dbReference>
<dbReference type="InterPro" id="IPR052899">
    <property type="entry name" value="Class-I_DAHP_synthase"/>
</dbReference>
<evidence type="ECO:0000313" key="5">
    <source>
        <dbReference type="Proteomes" id="UP000264002"/>
    </source>
</evidence>
<dbReference type="PANTHER" id="PTHR43018">
    <property type="entry name" value="PHOSPHO-2-DEHYDRO-3-DEOXYHEPTONATE ALDOLASE"/>
    <property type="match status" value="1"/>
</dbReference>
<dbReference type="CDD" id="cd13631">
    <property type="entry name" value="PBP2_Ct-PDT_like"/>
    <property type="match status" value="1"/>
</dbReference>
<proteinExistence type="predicted"/>
<dbReference type="InterPro" id="IPR002912">
    <property type="entry name" value="ACT_dom"/>
</dbReference>
<dbReference type="Gene3D" id="3.30.70.1140">
    <property type="entry name" value="Phospho-2-dehydro-3-deoxyheptonate aldolase, domain 1"/>
    <property type="match status" value="1"/>
</dbReference>
<dbReference type="Pfam" id="PF18152">
    <property type="entry name" value="DAHP_snth_FXD"/>
    <property type="match status" value="1"/>
</dbReference>
<dbReference type="SUPFAM" id="SSF51569">
    <property type="entry name" value="Aldolase"/>
    <property type="match status" value="1"/>
</dbReference>
<dbReference type="SUPFAM" id="SSF53850">
    <property type="entry name" value="Periplasmic binding protein-like II"/>
    <property type="match status" value="1"/>
</dbReference>
<keyword evidence="1 4" id="KW-0808">Transferase</keyword>
<dbReference type="OrthoDB" id="9780456at2"/>
<dbReference type="PROSITE" id="PS51171">
    <property type="entry name" value="PREPHENATE_DEHYDR_3"/>
    <property type="match status" value="1"/>
</dbReference>
<dbReference type="NCBIfam" id="NF009239">
    <property type="entry name" value="PRK12595.1"/>
    <property type="match status" value="1"/>
</dbReference>
<dbReference type="InterPro" id="IPR041071">
    <property type="entry name" value="DAHP_snth_FXD"/>
</dbReference>
<dbReference type="NCBIfam" id="TIGR01361">
    <property type="entry name" value="DAHP_synth_Bsub"/>
    <property type="match status" value="1"/>
</dbReference>
<dbReference type="InterPro" id="IPR045865">
    <property type="entry name" value="ACT-like_dom_sf"/>
</dbReference>
<evidence type="ECO:0000256" key="1">
    <source>
        <dbReference type="ARBA" id="ARBA00022679"/>
    </source>
</evidence>
<organism evidence="4 5">
    <name type="scientific">Sphaerochaeta halotolerans</name>
    <dbReference type="NCBI Taxonomy" id="2293840"/>
    <lineage>
        <taxon>Bacteria</taxon>
        <taxon>Pseudomonadati</taxon>
        <taxon>Spirochaetota</taxon>
        <taxon>Spirochaetia</taxon>
        <taxon>Spirochaetales</taxon>
        <taxon>Sphaerochaetaceae</taxon>
        <taxon>Sphaerochaeta</taxon>
    </lineage>
</organism>
<dbReference type="Pfam" id="PF01842">
    <property type="entry name" value="ACT"/>
    <property type="match status" value="1"/>
</dbReference>
<dbReference type="NCBIfam" id="NF006421">
    <property type="entry name" value="PRK08673.1"/>
    <property type="match status" value="1"/>
</dbReference>
<dbReference type="GO" id="GO:0003849">
    <property type="term" value="F:3-deoxy-7-phosphoheptulonate synthase activity"/>
    <property type="evidence" value="ECO:0007669"/>
    <property type="project" value="UniProtKB-EC"/>
</dbReference>
<accession>A0A372ML14</accession>
<dbReference type="EC" id="2.5.1.54" evidence="4"/>
<dbReference type="GO" id="GO:0016832">
    <property type="term" value="F:aldehyde-lyase activity"/>
    <property type="evidence" value="ECO:0007669"/>
    <property type="project" value="InterPro"/>
</dbReference>
<protein>
    <submittedName>
        <fullName evidence="4">3-deoxy-7-phosphoheptulonate synthase</fullName>
        <ecNumber evidence="4">2.5.1.54</ecNumber>
    </submittedName>
</protein>
<evidence type="ECO:0000259" key="3">
    <source>
        <dbReference type="PROSITE" id="PS51671"/>
    </source>
</evidence>
<dbReference type="UniPathway" id="UPA00121">
    <property type="reaction ID" value="UER00345"/>
</dbReference>
<dbReference type="Gene3D" id="3.30.70.260">
    <property type="match status" value="1"/>
</dbReference>
<evidence type="ECO:0000259" key="2">
    <source>
        <dbReference type="PROSITE" id="PS51171"/>
    </source>
</evidence>
<reference evidence="4 5" key="2">
    <citation type="submission" date="2018-09" db="EMBL/GenBank/DDBJ databases">
        <title>Genome of Sphaerochaeta halotolerans strain 4-11.</title>
        <authorList>
            <person name="Nazina T.N."/>
            <person name="Sokolova D.S."/>
        </authorList>
    </citation>
    <scope>NUCLEOTIDE SEQUENCE [LARGE SCALE GENOMIC DNA]</scope>
    <source>
        <strain evidence="4 5">4-11</strain>
    </source>
</reference>
<dbReference type="Proteomes" id="UP000264002">
    <property type="component" value="Unassembled WGS sequence"/>
</dbReference>
<dbReference type="RefSeq" id="WP_117328932.1">
    <property type="nucleotide sequence ID" value="NZ_QUWK01000001.1"/>
</dbReference>
<dbReference type="SUPFAM" id="SSF55021">
    <property type="entry name" value="ACT-like"/>
    <property type="match status" value="1"/>
</dbReference>
<feature type="domain" description="ACT" evidence="3">
    <location>
        <begin position="557"/>
        <end position="633"/>
    </location>
</feature>
<dbReference type="PROSITE" id="PS51671">
    <property type="entry name" value="ACT"/>
    <property type="match status" value="1"/>
</dbReference>
<keyword evidence="5" id="KW-1185">Reference proteome</keyword>
<dbReference type="PANTHER" id="PTHR43018:SF2">
    <property type="entry name" value="PHOSPHO-2-DEHYDRO-3-DEOXYHEPTONATE ALDOLASE"/>
    <property type="match status" value="1"/>
</dbReference>
<reference evidence="5" key="1">
    <citation type="submission" date="2018-08" db="EMBL/GenBank/DDBJ databases">
        <authorList>
            <person name="Grouzdev D.S."/>
            <person name="Krutkina M.S."/>
        </authorList>
    </citation>
    <scope>NUCLEOTIDE SEQUENCE [LARGE SCALE GENOMIC DNA]</scope>
    <source>
        <strain evidence="5">4-11</strain>
    </source>
</reference>
<dbReference type="GO" id="GO:0004664">
    <property type="term" value="F:prephenate dehydratase activity"/>
    <property type="evidence" value="ECO:0007669"/>
    <property type="project" value="InterPro"/>
</dbReference>
<evidence type="ECO:0000313" key="4">
    <source>
        <dbReference type="EMBL" id="RFU96113.1"/>
    </source>
</evidence>
<dbReference type="InterPro" id="IPR013785">
    <property type="entry name" value="Aldolase_TIM"/>
</dbReference>
<gene>
    <name evidence="4" type="primary">aroF</name>
    <name evidence="4" type="ORF">DYP60_00635</name>
</gene>
<dbReference type="AlphaFoldDB" id="A0A372ML14"/>
<dbReference type="InterPro" id="IPR001086">
    <property type="entry name" value="Preph_deHydtase"/>
</dbReference>
<dbReference type="CDD" id="cd04905">
    <property type="entry name" value="ACT_CM-PDT"/>
    <property type="match status" value="1"/>
</dbReference>
<dbReference type="Pfam" id="PF00793">
    <property type="entry name" value="DAHP_synth_1"/>
    <property type="match status" value="1"/>
</dbReference>
<dbReference type="Pfam" id="PF00800">
    <property type="entry name" value="PDT"/>
    <property type="match status" value="1"/>
</dbReference>